<name>A0ABY5L399_9SPHN</name>
<protein>
    <submittedName>
        <fullName evidence="1">PIG-L family deacetylase</fullName>
    </submittedName>
</protein>
<dbReference type="Gene3D" id="3.40.50.10320">
    <property type="entry name" value="LmbE-like"/>
    <property type="match status" value="1"/>
</dbReference>
<evidence type="ECO:0000313" key="1">
    <source>
        <dbReference type="EMBL" id="UUL81429.1"/>
    </source>
</evidence>
<sequence>MKPLSIARVRSALVVAPHADDETIGAYGLIRALTGRGARVTVAVVTDGAGSHPNSIRWRRPRLVAARRRETLEAMHRIGVPAGRVVFLGLPDGALPALAVPLRRTLARLVRRHRELDLLIGPARDDDHPDHRAIAQGLPQTGARRLEYLVWPNRQSASAAATHWLRLGGLAAAKRGAIGRYRTQTGTITDDPGGFTMSRQERARFARPVELFRDRRV</sequence>
<dbReference type="PANTHER" id="PTHR12993">
    <property type="entry name" value="N-ACETYLGLUCOSAMINYL-PHOSPHATIDYLINOSITOL DE-N-ACETYLASE-RELATED"/>
    <property type="match status" value="1"/>
</dbReference>
<dbReference type="Proteomes" id="UP001058533">
    <property type="component" value="Chromosome"/>
</dbReference>
<dbReference type="EMBL" id="CP101740">
    <property type="protein sequence ID" value="UUL81429.1"/>
    <property type="molecule type" value="Genomic_DNA"/>
</dbReference>
<dbReference type="RefSeq" id="WP_256505107.1">
    <property type="nucleotide sequence ID" value="NZ_CP101740.1"/>
</dbReference>
<evidence type="ECO:0000313" key="2">
    <source>
        <dbReference type="Proteomes" id="UP001058533"/>
    </source>
</evidence>
<proteinExistence type="predicted"/>
<reference evidence="1" key="1">
    <citation type="submission" date="2022-07" db="EMBL/GenBank/DDBJ databases">
        <title>Sphingomonas sp. nov., a novel bacterium isolated from the north slope of the Mount Everest.</title>
        <authorList>
            <person name="Cui X."/>
            <person name="Liu Y."/>
        </authorList>
    </citation>
    <scope>NUCLEOTIDE SEQUENCE</scope>
    <source>
        <strain evidence="1">S5-59</strain>
    </source>
</reference>
<gene>
    <name evidence="1" type="ORF">NMP03_09400</name>
</gene>
<dbReference type="InterPro" id="IPR003737">
    <property type="entry name" value="GlcNAc_PI_deacetylase-related"/>
</dbReference>
<accession>A0ABY5L399</accession>
<dbReference type="Pfam" id="PF02585">
    <property type="entry name" value="PIG-L"/>
    <property type="match status" value="1"/>
</dbReference>
<dbReference type="SUPFAM" id="SSF102588">
    <property type="entry name" value="LmbE-like"/>
    <property type="match status" value="1"/>
</dbReference>
<organism evidence="1 2">
    <name type="scientific">Sphingomonas qomolangmaensis</name>
    <dbReference type="NCBI Taxonomy" id="2918765"/>
    <lineage>
        <taxon>Bacteria</taxon>
        <taxon>Pseudomonadati</taxon>
        <taxon>Pseudomonadota</taxon>
        <taxon>Alphaproteobacteria</taxon>
        <taxon>Sphingomonadales</taxon>
        <taxon>Sphingomonadaceae</taxon>
        <taxon>Sphingomonas</taxon>
    </lineage>
</organism>
<dbReference type="PANTHER" id="PTHR12993:SF11">
    <property type="entry name" value="N-ACETYLGLUCOSAMINYL-PHOSPHATIDYLINOSITOL DE-N-ACETYLASE"/>
    <property type="match status" value="1"/>
</dbReference>
<dbReference type="InterPro" id="IPR024078">
    <property type="entry name" value="LmbE-like_dom_sf"/>
</dbReference>
<keyword evidence="2" id="KW-1185">Reference proteome</keyword>